<sequence>MDIITASEAADFIADGSTVVSGGFGSCGHPDLLTQALRRSFLQTGSPSNLTVLFAAGQGDKAGRGVDQLALDGLVVKAIGGFWGLCPALAQMAVQGRLEAHNWPQGVISKLFAKIASNEPGLITRIGLGTFVDPKHGGGIIGSRQAASLVEPIRIKGLDYLLYPTLHLDYALLRGSTSDESGNISLESETSFMDVLSQALAVKNCGGKVIVQVKKITASGNLKPADVKIPGFLVDYVVLAQDAEHPQTYGRHHAVGYTQRTTEAERVTFDNVPLAKRIIASRAAHELHKYPRANINLGIGIPALIGAYAKRLGIEGFTLSVESGVVGGIPDEGLSFGASLNPQAIVDQAALFDFYDGGGLDVAFLGFGEIDKAGNVNVSKFGTRLPGAGGFINISQTAKHLYFCGTTTADGATISLGHDGRLEQTRSGRISKFVERVAHLTFNAPEALRRGQQVTYITEVGVFRLTPTGLCLVELAAGVSLATVRKVVNFPIDVSPDLEVMSVSL</sequence>
<comment type="similarity">
    <text evidence="3 5">Belongs to the 3-oxoacid CoA-transferase family.</text>
</comment>
<dbReference type="GO" id="GO:0046952">
    <property type="term" value="P:ketone body catabolic process"/>
    <property type="evidence" value="ECO:0007669"/>
    <property type="project" value="InterPro"/>
</dbReference>
<organism evidence="8 10">
    <name type="scientific">Pseudomonas brassicae</name>
    <dbReference type="NCBI Taxonomy" id="2708063"/>
    <lineage>
        <taxon>Bacteria</taxon>
        <taxon>Pseudomonadati</taxon>
        <taxon>Pseudomonadota</taxon>
        <taxon>Gammaproteobacteria</taxon>
        <taxon>Pseudomonadales</taxon>
        <taxon>Pseudomonadaceae</taxon>
        <taxon>Pseudomonas</taxon>
    </lineage>
</organism>
<dbReference type="EC" id="2.8.3.8" evidence="5"/>
<dbReference type="SUPFAM" id="SSF100950">
    <property type="entry name" value="NagB/RpiA/CoA transferase-like"/>
    <property type="match status" value="2"/>
</dbReference>
<dbReference type="Gene3D" id="3.40.1080.10">
    <property type="entry name" value="Glutaconate Coenzyme A-transferase"/>
    <property type="match status" value="2"/>
</dbReference>
<dbReference type="RefSeq" id="WP_163940865.1">
    <property type="nucleotide sequence ID" value="NZ_JAAHBU010000025.1"/>
</dbReference>
<reference evidence="9 10" key="1">
    <citation type="submission" date="2020-02" db="EMBL/GenBank/DDBJ databases">
        <title>Broccoli isolated Pseudomonas sp.</title>
        <authorList>
            <person name="Fujikawa T."/>
            <person name="Sawada H."/>
        </authorList>
    </citation>
    <scope>NUCLEOTIDE SEQUENCE [LARGE SCALE GENOMIC DNA]</scope>
    <source>
        <strain evidence="8 10">MAFF212427</strain>
        <strain evidence="7 9">MAFF212428</strain>
    </source>
</reference>
<name>A0A6B3NI27_9PSED</name>
<dbReference type="Pfam" id="PF01144">
    <property type="entry name" value="CoA_trans"/>
    <property type="match status" value="1"/>
</dbReference>
<dbReference type="EMBL" id="JAAHBV010000242">
    <property type="protein sequence ID" value="NER60505.1"/>
    <property type="molecule type" value="Genomic_DNA"/>
</dbReference>
<dbReference type="EMBL" id="JAAHBU010000025">
    <property type="protein sequence ID" value="NER62952.1"/>
    <property type="molecule type" value="Genomic_DNA"/>
</dbReference>
<keyword evidence="4 5" id="KW-0808">Transferase</keyword>
<dbReference type="PANTHER" id="PTHR43293">
    <property type="entry name" value="ACETATE COA-TRANSFERASE YDIF"/>
    <property type="match status" value="1"/>
</dbReference>
<proteinExistence type="inferred from homology"/>
<dbReference type="GO" id="GO:0047569">
    <property type="term" value="F:3-oxoadipate CoA-transferase activity"/>
    <property type="evidence" value="ECO:0007669"/>
    <property type="project" value="UniProtKB-EC"/>
</dbReference>
<dbReference type="PANTHER" id="PTHR43293:SF1">
    <property type="entry name" value="ACETATE COA-TRANSFERASE YDIF"/>
    <property type="match status" value="1"/>
</dbReference>
<comment type="catalytic activity">
    <reaction evidence="5">
        <text>an acyl-CoA + acetate = a carboxylate + acetyl-CoA</text>
        <dbReference type="Rhea" id="RHEA:13381"/>
        <dbReference type="ChEBI" id="CHEBI:29067"/>
        <dbReference type="ChEBI" id="CHEBI:30089"/>
        <dbReference type="ChEBI" id="CHEBI:57288"/>
        <dbReference type="ChEBI" id="CHEBI:58342"/>
        <dbReference type="EC" id="2.8.3.8"/>
    </reaction>
</comment>
<evidence type="ECO:0000313" key="8">
    <source>
        <dbReference type="EMBL" id="NER62952.1"/>
    </source>
</evidence>
<evidence type="ECO:0000313" key="10">
    <source>
        <dbReference type="Proteomes" id="UP000482634"/>
    </source>
</evidence>
<comment type="caution">
    <text evidence="8">The sequence shown here is derived from an EMBL/GenBank/DDBJ whole genome shotgun (WGS) entry which is preliminary data.</text>
</comment>
<dbReference type="AlphaFoldDB" id="A0A6B3NI27"/>
<dbReference type="GO" id="GO:0042952">
    <property type="term" value="P:beta-ketoadipate pathway"/>
    <property type="evidence" value="ECO:0007669"/>
    <property type="project" value="UniProtKB-UniPathway"/>
</dbReference>
<dbReference type="UniPathway" id="UPA00157">
    <property type="reaction ID" value="UER00262"/>
</dbReference>
<evidence type="ECO:0000313" key="9">
    <source>
        <dbReference type="Proteomes" id="UP000480410"/>
    </source>
</evidence>
<gene>
    <name evidence="7" type="ORF">G3435_11910</name>
    <name evidence="8" type="ORF">G3436_02365</name>
</gene>
<dbReference type="InterPro" id="IPR014388">
    <property type="entry name" value="3-oxoacid_CoA-transferase"/>
</dbReference>
<comment type="catalytic activity">
    <reaction evidence="1">
        <text>3-oxoadipate + succinyl-CoA = 3-oxoadipyl-CoA + succinate</text>
        <dbReference type="Rhea" id="RHEA:12048"/>
        <dbReference type="ChEBI" id="CHEBI:15775"/>
        <dbReference type="ChEBI" id="CHEBI:30031"/>
        <dbReference type="ChEBI" id="CHEBI:57292"/>
        <dbReference type="ChEBI" id="CHEBI:57348"/>
        <dbReference type="EC" id="2.8.3.6"/>
    </reaction>
</comment>
<evidence type="ECO:0000256" key="3">
    <source>
        <dbReference type="ARBA" id="ARBA00007154"/>
    </source>
</evidence>
<dbReference type="InterPro" id="IPR037171">
    <property type="entry name" value="NagB/RpiA_transferase-like"/>
</dbReference>
<comment type="function">
    <text evidence="5">CoA transferase having broad substrate specificity for short-chain acyl-CoA thioesters with the activity decreasing when the length of the carboxylic acid chain exceeds four carbons.</text>
</comment>
<dbReference type="InterPro" id="IPR004165">
    <property type="entry name" value="CoA_trans_fam_I"/>
</dbReference>
<comment type="pathway">
    <text evidence="2">Aromatic compound metabolism; beta-ketoadipate pathway; acetyl-CoA and succinyl-CoA from 3-oxoadipate: step 1/2.</text>
</comment>
<evidence type="ECO:0000256" key="4">
    <source>
        <dbReference type="ARBA" id="ARBA00022679"/>
    </source>
</evidence>
<accession>A0A6M0CSF0</accession>
<dbReference type="SMART" id="SM00882">
    <property type="entry name" value="CoA_trans"/>
    <property type="match status" value="2"/>
</dbReference>
<keyword evidence="10" id="KW-1185">Reference proteome</keyword>
<evidence type="ECO:0000256" key="6">
    <source>
        <dbReference type="PIRSR" id="PIRSR000858-1"/>
    </source>
</evidence>
<dbReference type="Proteomes" id="UP000480410">
    <property type="component" value="Unassembled WGS sequence"/>
</dbReference>
<evidence type="ECO:0000256" key="2">
    <source>
        <dbReference type="ARBA" id="ARBA00005114"/>
    </source>
</evidence>
<accession>A0A6B3NI27</accession>
<feature type="active site" description="5-glutamyl coenzyme A thioester intermediate" evidence="6">
    <location>
        <position position="322"/>
    </location>
</feature>
<evidence type="ECO:0000256" key="5">
    <source>
        <dbReference type="PIRNR" id="PIRNR000858"/>
    </source>
</evidence>
<evidence type="ECO:0000313" key="7">
    <source>
        <dbReference type="EMBL" id="NER60505.1"/>
    </source>
</evidence>
<dbReference type="Proteomes" id="UP000482634">
    <property type="component" value="Unassembled WGS sequence"/>
</dbReference>
<protein>
    <recommendedName>
        <fullName evidence="5">Acetate CoA-transferase YdiF</fullName>
        <ecNumber evidence="5">2.8.3.8</ecNumber>
    </recommendedName>
</protein>
<evidence type="ECO:0000256" key="1">
    <source>
        <dbReference type="ARBA" id="ARBA00001447"/>
    </source>
</evidence>
<dbReference type="GO" id="GO:0008775">
    <property type="term" value="F:acetate CoA-transferase activity"/>
    <property type="evidence" value="ECO:0007669"/>
    <property type="project" value="UniProtKB-EC"/>
</dbReference>
<dbReference type="PIRSF" id="PIRSF000858">
    <property type="entry name" value="SCOT-t"/>
    <property type="match status" value="1"/>
</dbReference>